<dbReference type="InterPro" id="IPR037066">
    <property type="entry name" value="Plug_dom_sf"/>
</dbReference>
<proteinExistence type="inferred from homology"/>
<dbReference type="Proteomes" id="UP000028521">
    <property type="component" value="Unassembled WGS sequence"/>
</dbReference>
<name>A0A084TIU4_9FLAO</name>
<dbReference type="Pfam" id="PF07715">
    <property type="entry name" value="Plug"/>
    <property type="match status" value="1"/>
</dbReference>
<dbReference type="Gene3D" id="2.170.130.10">
    <property type="entry name" value="TonB-dependent receptor, plug domain"/>
    <property type="match status" value="1"/>
</dbReference>
<dbReference type="PROSITE" id="PS52016">
    <property type="entry name" value="TONB_DEPENDENT_REC_3"/>
    <property type="match status" value="1"/>
</dbReference>
<dbReference type="AlphaFoldDB" id="A0A084TIU4"/>
<protein>
    <submittedName>
        <fullName evidence="10">TonB-dependent receptor</fullName>
    </submittedName>
</protein>
<evidence type="ECO:0000256" key="4">
    <source>
        <dbReference type="ARBA" id="ARBA00022692"/>
    </source>
</evidence>
<keyword evidence="2 7" id="KW-0813">Transport</keyword>
<evidence type="ECO:0000256" key="3">
    <source>
        <dbReference type="ARBA" id="ARBA00022452"/>
    </source>
</evidence>
<keyword evidence="3 7" id="KW-1134">Transmembrane beta strand</keyword>
<sequence length="763" mass="87064">MNNRKALFLVLILCFLNTFEIISQTIQQEQQPLTTILKRLESRYNVSFSYADNHIKNISSPLPNNTLSLEEALRILEKHTHLQFETLNNRFVVITKPQTNPPKVEQLDEVFITKYLIKGLSISKQGHLIIKPKEFDLLPGLTEPDVLQTIQTLPSVLSVDETVSNINVRGGTHDQNLILWEGIKMYQSGHFFGLISAFNPYLTEKIQVTKNGSSAKYGDGVSSVIDMQLTDSIEQKSSYGVGVNLISVDGFAKTPISKNSNIQIAARRSLTDAVKTPTYNQYTKRVFQDSDLSNTISSDETFYFYDVSAKYLHNVSPKDKFQVYGTLSKNTLDYKEQANINENTSASGSYLKQVNLAGGLSYSRHWNTKLTTTAEAYISNYNLNAANVDLANNQRLKQENEVFENTFKLHVDYSVSPYLKLEGGYQFFEVGISNFEDVNNPPFNSYIKEVIRTHSGYVEGQLSTKNQKTLLKIGARTNYISKFKTLLVEPRARFNQKFLNFFKVELLGELKSQTTSQIIDLQKDFLGIEKRRWVLANNTTIPIIKSKQASLGLHFNKNRLLVSAEGFIKHVDGITTRSQGFQNQYQFTNATGRYKTYGIDFLINKHFNNLSTWLSYTYSKNDYVFKSLNNNHSFPNNIDIRHQLSFAGSYAINRFKIALGLNWHTGRPYTPPKEFNQTQNTTINYQSSNSQHLNDYFRTDISTTYTFSIFKNKQAVLGASVWNVLNRKNIINTYYTLEDSNTVNKVENTSLGITPNFSFRVNL</sequence>
<keyword evidence="10" id="KW-0675">Receptor</keyword>
<gene>
    <name evidence="10" type="ORF">IA57_09175</name>
</gene>
<dbReference type="InterPro" id="IPR032508">
    <property type="entry name" value="FecR_C"/>
</dbReference>
<dbReference type="Gene3D" id="2.40.170.20">
    <property type="entry name" value="TonB-dependent receptor, beta-barrel domain"/>
    <property type="match status" value="1"/>
</dbReference>
<dbReference type="InterPro" id="IPR036942">
    <property type="entry name" value="Beta-barrel_TonB_sf"/>
</dbReference>
<feature type="domain" description="TonB-dependent receptor plug" evidence="8">
    <location>
        <begin position="145"/>
        <end position="220"/>
    </location>
</feature>
<feature type="domain" description="Protein FecR C-terminal" evidence="9">
    <location>
        <begin position="30"/>
        <end position="93"/>
    </location>
</feature>
<evidence type="ECO:0000256" key="6">
    <source>
        <dbReference type="ARBA" id="ARBA00023237"/>
    </source>
</evidence>
<comment type="similarity">
    <text evidence="7">Belongs to the TonB-dependent receptor family.</text>
</comment>
<reference evidence="10 11" key="1">
    <citation type="journal article" date="2014" name="Genome Announc.">
        <title>Draft Genome Sequence of the Algicidal Bacterium Mangrovimonas yunxiaonensis Strain LY01.</title>
        <authorList>
            <person name="Li Y."/>
            <person name="Zhu H."/>
            <person name="Li C."/>
            <person name="Zhang H."/>
            <person name="Chen Z."/>
            <person name="Zheng W."/>
            <person name="Xu H."/>
            <person name="Zheng T."/>
        </authorList>
    </citation>
    <scope>NUCLEOTIDE SEQUENCE [LARGE SCALE GENOMIC DNA]</scope>
    <source>
        <strain evidence="10 11">LY01</strain>
    </source>
</reference>
<dbReference type="GO" id="GO:0009279">
    <property type="term" value="C:cell outer membrane"/>
    <property type="evidence" value="ECO:0007669"/>
    <property type="project" value="UniProtKB-SubCell"/>
</dbReference>
<dbReference type="Pfam" id="PF16344">
    <property type="entry name" value="FecR_C"/>
    <property type="match status" value="1"/>
</dbReference>
<dbReference type="STRING" id="1197477.IA57_09175"/>
<evidence type="ECO:0000256" key="1">
    <source>
        <dbReference type="ARBA" id="ARBA00004571"/>
    </source>
</evidence>
<dbReference type="InterPro" id="IPR012910">
    <property type="entry name" value="Plug_dom"/>
</dbReference>
<dbReference type="Gene3D" id="3.55.50.30">
    <property type="match status" value="1"/>
</dbReference>
<dbReference type="RefSeq" id="WP_036122192.1">
    <property type="nucleotide sequence ID" value="NZ_BMET01000007.1"/>
</dbReference>
<evidence type="ECO:0000256" key="2">
    <source>
        <dbReference type="ARBA" id="ARBA00022448"/>
    </source>
</evidence>
<organism evidence="10 11">
    <name type="scientific">Mangrovimonas yunxiaonensis</name>
    <dbReference type="NCBI Taxonomy" id="1197477"/>
    <lineage>
        <taxon>Bacteria</taxon>
        <taxon>Pseudomonadati</taxon>
        <taxon>Bacteroidota</taxon>
        <taxon>Flavobacteriia</taxon>
        <taxon>Flavobacteriales</taxon>
        <taxon>Flavobacteriaceae</taxon>
        <taxon>Mangrovimonas</taxon>
    </lineage>
</organism>
<evidence type="ECO:0000256" key="7">
    <source>
        <dbReference type="PROSITE-ProRule" id="PRU01360"/>
    </source>
</evidence>
<evidence type="ECO:0000313" key="10">
    <source>
        <dbReference type="EMBL" id="KFB00630.1"/>
    </source>
</evidence>
<keyword evidence="4 7" id="KW-0812">Transmembrane</keyword>
<keyword evidence="5 7" id="KW-0472">Membrane</keyword>
<comment type="subcellular location">
    <subcellularLocation>
        <location evidence="1 7">Cell outer membrane</location>
        <topology evidence="1 7">Multi-pass membrane protein</topology>
    </subcellularLocation>
</comment>
<evidence type="ECO:0000259" key="9">
    <source>
        <dbReference type="Pfam" id="PF16344"/>
    </source>
</evidence>
<dbReference type="EMBL" id="JPFK01000007">
    <property type="protein sequence ID" value="KFB00630.1"/>
    <property type="molecule type" value="Genomic_DNA"/>
</dbReference>
<evidence type="ECO:0000259" key="8">
    <source>
        <dbReference type="Pfam" id="PF07715"/>
    </source>
</evidence>
<keyword evidence="11" id="KW-1185">Reference proteome</keyword>
<evidence type="ECO:0000256" key="5">
    <source>
        <dbReference type="ARBA" id="ARBA00023136"/>
    </source>
</evidence>
<dbReference type="eggNOG" id="COG4206">
    <property type="taxonomic scope" value="Bacteria"/>
</dbReference>
<reference evidence="11" key="2">
    <citation type="submission" date="2014-07" db="EMBL/GenBank/DDBJ databases">
        <title>Genome sequence of Mangrovimonas yunxiaonensis.</title>
        <authorList>
            <person name="Li Y."/>
            <person name="Zheng T."/>
        </authorList>
    </citation>
    <scope>NUCLEOTIDE SEQUENCE [LARGE SCALE GENOMIC DNA]</scope>
    <source>
        <strain evidence="11">LY01</strain>
    </source>
</reference>
<comment type="caution">
    <text evidence="10">The sequence shown here is derived from an EMBL/GenBank/DDBJ whole genome shotgun (WGS) entry which is preliminary data.</text>
</comment>
<dbReference type="SUPFAM" id="SSF56935">
    <property type="entry name" value="Porins"/>
    <property type="match status" value="1"/>
</dbReference>
<accession>A0A084TIU4</accession>
<keyword evidence="6 7" id="KW-0998">Cell outer membrane</keyword>
<evidence type="ECO:0000313" key="11">
    <source>
        <dbReference type="Proteomes" id="UP000028521"/>
    </source>
</evidence>
<dbReference type="InterPro" id="IPR039426">
    <property type="entry name" value="TonB-dep_rcpt-like"/>
</dbReference>